<accession>A0ABQ9P3Q9</accession>
<name>A0ABQ9P3Q9_9PEZI</name>
<sequence>MALRIAPSSSNPTTTPSYHGAPSAPGIHDTLRSNLSLTTPITTTSISTSAPQPLQSSHPLEARLANWRATQDALKMEGLRRTFGMGEPIRRGMERRIVERGGWRPQLLGMGAGVHEDVLGGRDCEVAWEDVYKGDELRELPDFHTEMEARLRMNW</sequence>
<comment type="caution">
    <text evidence="4">The sequence shown here is derived from an EMBL/GenBank/DDBJ whole genome shotgun (WGS) entry which is preliminary data.</text>
</comment>
<dbReference type="InterPro" id="IPR008012">
    <property type="entry name" value="Ump1"/>
</dbReference>
<keyword evidence="5" id="KW-1185">Reference proteome</keyword>
<evidence type="ECO:0008006" key="6">
    <source>
        <dbReference type="Google" id="ProtNLM"/>
    </source>
</evidence>
<evidence type="ECO:0000256" key="2">
    <source>
        <dbReference type="ARBA" id="ARBA00043974"/>
    </source>
</evidence>
<evidence type="ECO:0000256" key="3">
    <source>
        <dbReference type="SAM" id="MobiDB-lite"/>
    </source>
</evidence>
<evidence type="ECO:0000256" key="1">
    <source>
        <dbReference type="ARBA" id="ARBA00023186"/>
    </source>
</evidence>
<dbReference type="Pfam" id="PF05348">
    <property type="entry name" value="UMP1"/>
    <property type="match status" value="1"/>
</dbReference>
<organism evidence="4 5">
    <name type="scientific">Coniosporium apollinis</name>
    <dbReference type="NCBI Taxonomy" id="61459"/>
    <lineage>
        <taxon>Eukaryota</taxon>
        <taxon>Fungi</taxon>
        <taxon>Dikarya</taxon>
        <taxon>Ascomycota</taxon>
        <taxon>Pezizomycotina</taxon>
        <taxon>Dothideomycetes</taxon>
        <taxon>Dothideomycetes incertae sedis</taxon>
        <taxon>Coniosporium</taxon>
    </lineage>
</organism>
<dbReference type="EMBL" id="JAPDRL010000012">
    <property type="protein sequence ID" value="KAJ9667493.1"/>
    <property type="molecule type" value="Genomic_DNA"/>
</dbReference>
<gene>
    <name evidence="4" type="ORF">H2201_002362</name>
</gene>
<dbReference type="PANTHER" id="PTHR12828">
    <property type="entry name" value="PROTEASOME MATURATION PROTEIN UMP1"/>
    <property type="match status" value="1"/>
</dbReference>
<reference evidence="4" key="1">
    <citation type="submission" date="2022-10" db="EMBL/GenBank/DDBJ databases">
        <title>Culturing micro-colonial fungi from biological soil crusts in the Mojave desert and describing Neophaeococcomyces mojavensis, and introducing the new genera and species Taxawa tesnikishii.</title>
        <authorList>
            <person name="Kurbessoian T."/>
            <person name="Stajich J.E."/>
        </authorList>
    </citation>
    <scope>NUCLEOTIDE SEQUENCE</scope>
    <source>
        <strain evidence="4">TK_1</strain>
    </source>
</reference>
<evidence type="ECO:0000313" key="5">
    <source>
        <dbReference type="Proteomes" id="UP001172684"/>
    </source>
</evidence>
<feature type="compositionally biased region" description="Low complexity" evidence="3">
    <location>
        <begin position="7"/>
        <end position="17"/>
    </location>
</feature>
<dbReference type="PANTHER" id="PTHR12828:SF3">
    <property type="entry name" value="PROTEASOME MATURATION PROTEIN"/>
    <property type="match status" value="1"/>
</dbReference>
<keyword evidence="1" id="KW-0143">Chaperone</keyword>
<proteinExistence type="inferred from homology"/>
<feature type="region of interest" description="Disordered" evidence="3">
    <location>
        <begin position="1"/>
        <end position="31"/>
    </location>
</feature>
<comment type="similarity">
    <text evidence="2">Belongs to the POMP/UMP1 family.</text>
</comment>
<dbReference type="Proteomes" id="UP001172684">
    <property type="component" value="Unassembled WGS sequence"/>
</dbReference>
<protein>
    <recommendedName>
        <fullName evidence="6">Proteasome maturation factor UMP1</fullName>
    </recommendedName>
</protein>
<evidence type="ECO:0000313" key="4">
    <source>
        <dbReference type="EMBL" id="KAJ9667493.1"/>
    </source>
</evidence>